<feature type="region of interest" description="Disordered" evidence="2">
    <location>
        <begin position="962"/>
        <end position="994"/>
    </location>
</feature>
<dbReference type="RefSeq" id="XP_781917.4">
    <property type="nucleotide sequence ID" value="XM_776824.5"/>
</dbReference>
<reference evidence="8" key="2">
    <citation type="submission" date="2021-01" db="UniProtKB">
        <authorList>
            <consortium name="EnsemblMetazoa"/>
        </authorList>
    </citation>
    <scope>IDENTIFICATION</scope>
</reference>
<feature type="domain" description="HYR" evidence="6">
    <location>
        <begin position="507"/>
        <end position="590"/>
    </location>
</feature>
<evidence type="ECO:0000259" key="5">
    <source>
        <dbReference type="PROSITE" id="PS50024"/>
    </source>
</evidence>
<keyword evidence="3" id="KW-0812">Transmembrane</keyword>
<dbReference type="InParanoid" id="A0A7M7RD89"/>
<feature type="chain" id="PRO_5029877031" evidence="4">
    <location>
        <begin position="28"/>
        <end position="1111"/>
    </location>
</feature>
<dbReference type="Proteomes" id="UP000007110">
    <property type="component" value="Unassembled WGS sequence"/>
</dbReference>
<feature type="domain" description="SEA" evidence="5">
    <location>
        <begin position="673"/>
        <end position="787"/>
    </location>
</feature>
<dbReference type="InterPro" id="IPR003410">
    <property type="entry name" value="HYR_dom"/>
</dbReference>
<keyword evidence="4" id="KW-0732">Signal</keyword>
<dbReference type="PROSITE" id="PS50024">
    <property type="entry name" value="SEA"/>
    <property type="match status" value="1"/>
</dbReference>
<feature type="signal peptide" evidence="4">
    <location>
        <begin position="1"/>
        <end position="27"/>
    </location>
</feature>
<dbReference type="PROSITE" id="PS50948">
    <property type="entry name" value="PAN"/>
    <property type="match status" value="1"/>
</dbReference>
<dbReference type="InterPro" id="IPR036364">
    <property type="entry name" value="SEA_dom_sf"/>
</dbReference>
<evidence type="ECO:0000256" key="2">
    <source>
        <dbReference type="SAM" id="MobiDB-lite"/>
    </source>
</evidence>
<feature type="domain" description="HYR" evidence="6">
    <location>
        <begin position="185"/>
        <end position="269"/>
    </location>
</feature>
<dbReference type="InterPro" id="IPR003609">
    <property type="entry name" value="Pan_app"/>
</dbReference>
<dbReference type="AlphaFoldDB" id="A0A7M7RD89"/>
<accession>A0A7M7RD89</accession>
<dbReference type="PROSITE" id="PS50825">
    <property type="entry name" value="HYR"/>
    <property type="match status" value="6"/>
</dbReference>
<evidence type="ECO:0000256" key="1">
    <source>
        <dbReference type="ARBA" id="ARBA00022737"/>
    </source>
</evidence>
<keyword evidence="3" id="KW-1133">Transmembrane helix</keyword>
<dbReference type="SMART" id="SM00473">
    <property type="entry name" value="PAN_AP"/>
    <property type="match status" value="1"/>
</dbReference>
<feature type="compositionally biased region" description="Polar residues" evidence="2">
    <location>
        <begin position="1073"/>
        <end position="1087"/>
    </location>
</feature>
<feature type="region of interest" description="Disordered" evidence="2">
    <location>
        <begin position="1073"/>
        <end position="1111"/>
    </location>
</feature>
<evidence type="ECO:0000313" key="9">
    <source>
        <dbReference type="Proteomes" id="UP000007110"/>
    </source>
</evidence>
<dbReference type="InterPro" id="IPR000082">
    <property type="entry name" value="SEA_dom"/>
</dbReference>
<evidence type="ECO:0000259" key="7">
    <source>
        <dbReference type="PROSITE" id="PS50948"/>
    </source>
</evidence>
<feature type="domain" description="HYR" evidence="6">
    <location>
        <begin position="346"/>
        <end position="428"/>
    </location>
</feature>
<keyword evidence="1" id="KW-0677">Repeat</keyword>
<reference evidence="9" key="1">
    <citation type="submission" date="2015-02" db="EMBL/GenBank/DDBJ databases">
        <title>Genome sequencing for Strongylocentrotus purpuratus.</title>
        <authorList>
            <person name="Murali S."/>
            <person name="Liu Y."/>
            <person name="Vee V."/>
            <person name="English A."/>
            <person name="Wang M."/>
            <person name="Skinner E."/>
            <person name="Han Y."/>
            <person name="Muzny D.M."/>
            <person name="Worley K.C."/>
            <person name="Gibbs R.A."/>
        </authorList>
    </citation>
    <scope>NUCLEOTIDE SEQUENCE</scope>
</reference>
<name>A0A7M7RD89_STRPU</name>
<dbReference type="SUPFAM" id="SSF82671">
    <property type="entry name" value="SEA domain"/>
    <property type="match status" value="1"/>
</dbReference>
<protein>
    <submittedName>
        <fullName evidence="8">Uncharacterized protein</fullName>
    </submittedName>
</protein>
<feature type="domain" description="HYR" evidence="6">
    <location>
        <begin position="108"/>
        <end position="184"/>
    </location>
</feature>
<feature type="domain" description="Apple" evidence="7">
    <location>
        <begin position="420"/>
        <end position="507"/>
    </location>
</feature>
<proteinExistence type="predicted"/>
<dbReference type="Gene3D" id="3.50.4.10">
    <property type="entry name" value="Hepatocyte Growth Factor"/>
    <property type="match status" value="1"/>
</dbReference>
<feature type="compositionally biased region" description="Basic and acidic residues" evidence="2">
    <location>
        <begin position="923"/>
        <end position="932"/>
    </location>
</feature>
<dbReference type="OMA" id="IECPADI"/>
<dbReference type="Pfam" id="PF02494">
    <property type="entry name" value="HYR"/>
    <property type="match status" value="7"/>
</dbReference>
<keyword evidence="3" id="KW-0472">Membrane</keyword>
<dbReference type="EnsemblMetazoa" id="XM_776824">
    <property type="protein sequence ID" value="XP_781917"/>
    <property type="gene ID" value="LOC576524"/>
</dbReference>
<dbReference type="GeneID" id="576524"/>
<dbReference type="SUPFAM" id="SSF57414">
    <property type="entry name" value="Hairpin loop containing domain-like"/>
    <property type="match status" value="1"/>
</dbReference>
<feature type="domain" description="HYR" evidence="6">
    <location>
        <begin position="591"/>
        <end position="672"/>
    </location>
</feature>
<dbReference type="PANTHER" id="PTHR24273:SF32">
    <property type="entry name" value="HYALIN"/>
    <property type="match status" value="1"/>
</dbReference>
<sequence length="1111" mass="120593">METLGILLKVILLKVLLILSCSGQTQAQGPSFTSCPYDRIITFQVGETMVDVVWAEPQVMGGQGQFTVTPSISSGSSFELGDTTVMYQVVDEAGDDDSCTFVITVRVPTIYGCPDQTIVQDNEPGLDYADVTWVEPRTEDASTTSSLRSDIMSGDRFFIGETVVTYRLTDNGPNVDICEFTVQVVDVEPPTFNSCPGNITSRVLAESACNVTQSWTVPTATDNDGTPIMAYSHFPGSGLFKCGMTEFNVTATDPSGNVAYCRFYVTVQVGGYENCPGDVTGDNSPGLNTGTVTWTPPTIIDRQPGWEERVSHEPSHQFFLGTTNVTYRLMDPSGAADVCWFLVTIVEKEPPSIECPADIVVTATSREGGAIVSDWPSPFINDNGNIDNVWSNHKPEEEFPLGDTVVIYGTNNTAGNTAFCNFTITVRAFVLGLFTKIDEHTLVGNDDAIITASDVAECLAACLDEERFVCRSAEYTSSGECRLSENIARTYDDLQHQDGVIYFEKLGDNTPPIIVLCPNDVTRPADDGQRFTAIAWFAPLGRDDSGGPVTLTSSHQSGAVFYVGVTEVVYTAVDESFNRATCSFSVTIIDDEDPVIHDCPDLRTGYLHYADQQSVGISWLVPSALDNSGNVSLVGSRQPGDNFDKGRTTVTYTARDPSGNEETCSFRVQVVLLPARNRFSLQILLPSLVYSESLADKDSEHYRMIDESIQTKIEEAFGMDPAFLDATIINITMSEEGGVEIQLSLGFSEETTPDSKREETRILLTSLTDEGLVGASVEEVQLINDDGEMITIDACYLLPCPSGMNCTVQGETCVSYCTDNPSYCLNEGFCVRPNKEPLVLCICSEFTYYGTRCELEDKVNEPRTLAIVAGAFWGIVLLLLLILCFPICVRRCKQTKTEHYGSDTELVKADAYAQSDSDDDGMHDENANRDVKVPSPDPMQNGGKINAAYIDDEQEFQVDEEETLHTGEGANGFILNADSKSRSQGDGNSNLTDDTNEAIDMTVMSDSSDPTLTIENEEMTTNLLDIELEANGGVLSNGDALIAPVAMNSESDVPDVGFADPSYGSSDQQTVTATVHSSGDGNFTVRSSLGEGDDGSTPERRSLADSIDGMY</sequence>
<dbReference type="SMART" id="SM00200">
    <property type="entry name" value="SEA"/>
    <property type="match status" value="1"/>
</dbReference>
<evidence type="ECO:0000256" key="4">
    <source>
        <dbReference type="SAM" id="SignalP"/>
    </source>
</evidence>
<dbReference type="OrthoDB" id="5775605at2759"/>
<keyword evidence="9" id="KW-1185">Reference proteome</keyword>
<feature type="domain" description="HYR" evidence="6">
    <location>
        <begin position="25"/>
        <end position="107"/>
    </location>
</feature>
<evidence type="ECO:0000256" key="3">
    <source>
        <dbReference type="SAM" id="Phobius"/>
    </source>
</evidence>
<organism evidence="8 9">
    <name type="scientific">Strongylocentrotus purpuratus</name>
    <name type="common">Purple sea urchin</name>
    <dbReference type="NCBI Taxonomy" id="7668"/>
    <lineage>
        <taxon>Eukaryota</taxon>
        <taxon>Metazoa</taxon>
        <taxon>Echinodermata</taxon>
        <taxon>Eleutherozoa</taxon>
        <taxon>Echinozoa</taxon>
        <taxon>Echinoidea</taxon>
        <taxon>Euechinoidea</taxon>
        <taxon>Echinacea</taxon>
        <taxon>Camarodonta</taxon>
        <taxon>Echinidea</taxon>
        <taxon>Strongylocentrotidae</taxon>
        <taxon>Strongylocentrotus</taxon>
    </lineage>
</organism>
<dbReference type="KEGG" id="spu:576524"/>
<dbReference type="Pfam" id="PF00024">
    <property type="entry name" value="PAN_1"/>
    <property type="match status" value="1"/>
</dbReference>
<dbReference type="CDD" id="cd01099">
    <property type="entry name" value="PAN_AP_HGF"/>
    <property type="match status" value="1"/>
</dbReference>
<feature type="transmembrane region" description="Helical" evidence="3">
    <location>
        <begin position="865"/>
        <end position="889"/>
    </location>
</feature>
<evidence type="ECO:0000259" key="6">
    <source>
        <dbReference type="PROSITE" id="PS50825"/>
    </source>
</evidence>
<evidence type="ECO:0000313" key="8">
    <source>
        <dbReference type="EnsemblMetazoa" id="XP_781917"/>
    </source>
</evidence>
<feature type="region of interest" description="Disordered" evidence="2">
    <location>
        <begin position="914"/>
        <end position="941"/>
    </location>
</feature>
<dbReference type="PANTHER" id="PTHR24273">
    <property type="entry name" value="FI04643P-RELATED"/>
    <property type="match status" value="1"/>
</dbReference>
<feature type="compositionally biased region" description="Polar residues" evidence="2">
    <location>
        <begin position="982"/>
        <end position="993"/>
    </location>
</feature>